<proteinExistence type="predicted"/>
<gene>
    <name evidence="2" type="ORF">BLNAU_4966</name>
</gene>
<organism evidence="2 3">
    <name type="scientific">Blattamonas nauphoetae</name>
    <dbReference type="NCBI Taxonomy" id="2049346"/>
    <lineage>
        <taxon>Eukaryota</taxon>
        <taxon>Metamonada</taxon>
        <taxon>Preaxostyla</taxon>
        <taxon>Oxymonadida</taxon>
        <taxon>Blattamonas</taxon>
    </lineage>
</organism>
<dbReference type="EMBL" id="JARBJD010000025">
    <property type="protein sequence ID" value="KAK2960083.1"/>
    <property type="molecule type" value="Genomic_DNA"/>
</dbReference>
<accession>A0ABQ9Y8R8</accession>
<evidence type="ECO:0000313" key="2">
    <source>
        <dbReference type="EMBL" id="KAK2960083.1"/>
    </source>
</evidence>
<feature type="compositionally biased region" description="Acidic residues" evidence="1">
    <location>
        <begin position="56"/>
        <end position="71"/>
    </location>
</feature>
<dbReference type="Proteomes" id="UP001281761">
    <property type="component" value="Unassembled WGS sequence"/>
</dbReference>
<feature type="compositionally biased region" description="Polar residues" evidence="1">
    <location>
        <begin position="28"/>
        <end position="40"/>
    </location>
</feature>
<name>A0ABQ9Y8R8_9EUKA</name>
<feature type="region of interest" description="Disordered" evidence="1">
    <location>
        <begin position="1"/>
        <end position="78"/>
    </location>
</feature>
<evidence type="ECO:0000313" key="3">
    <source>
        <dbReference type="Proteomes" id="UP001281761"/>
    </source>
</evidence>
<keyword evidence="3" id="KW-1185">Reference proteome</keyword>
<evidence type="ECO:0000256" key="1">
    <source>
        <dbReference type="SAM" id="MobiDB-lite"/>
    </source>
</evidence>
<protein>
    <submittedName>
        <fullName evidence="2">Uncharacterized protein</fullName>
    </submittedName>
</protein>
<feature type="compositionally biased region" description="Polar residues" evidence="1">
    <location>
        <begin position="1"/>
        <end position="18"/>
    </location>
</feature>
<comment type="caution">
    <text evidence="2">The sequence shown here is derived from an EMBL/GenBank/DDBJ whole genome shotgun (WGS) entry which is preliminary data.</text>
</comment>
<sequence length="78" mass="8984">MFRLKSQLQLPSTASTDGGHSKEEELKQNVQNSENSTTFENDQERRRCEGNKREGDEDQQFEVDEDIEGEYEQTGRGS</sequence>
<reference evidence="2 3" key="1">
    <citation type="journal article" date="2022" name="bioRxiv">
        <title>Genomics of Preaxostyla Flagellates Illuminates Evolutionary Transitions and the Path Towards Mitochondrial Loss.</title>
        <authorList>
            <person name="Novak L.V.F."/>
            <person name="Treitli S.C."/>
            <person name="Pyrih J."/>
            <person name="Halakuc P."/>
            <person name="Pipaliya S.V."/>
            <person name="Vacek V."/>
            <person name="Brzon O."/>
            <person name="Soukal P."/>
            <person name="Eme L."/>
            <person name="Dacks J.B."/>
            <person name="Karnkowska A."/>
            <person name="Elias M."/>
            <person name="Hampl V."/>
        </authorList>
    </citation>
    <scope>NUCLEOTIDE SEQUENCE [LARGE SCALE GENOMIC DNA]</scope>
    <source>
        <strain evidence="2">NAU3</strain>
        <tissue evidence="2">Gut</tissue>
    </source>
</reference>
<feature type="compositionally biased region" description="Basic and acidic residues" evidence="1">
    <location>
        <begin position="42"/>
        <end position="55"/>
    </location>
</feature>